<name>A0A5D3YH56_9BACT</name>
<sequence>MRLISIYSFLERNSFLFPLAIGVLTLLMLGLTLVPTDVMGDNKMWDYDKLGHLALFGGWTLTLGLYNQIGNFPIPKLNKWIIGGLGIAFGLIIEILQYSLPLNRHADPLDFAFDILGCLLALWVLHYTPNKERLQSLNK</sequence>
<evidence type="ECO:0000256" key="1">
    <source>
        <dbReference type="SAM" id="Phobius"/>
    </source>
</evidence>
<feature type="transmembrane region" description="Helical" evidence="1">
    <location>
        <begin position="80"/>
        <end position="99"/>
    </location>
</feature>
<feature type="transmembrane region" description="Helical" evidence="1">
    <location>
        <begin position="15"/>
        <end position="34"/>
    </location>
</feature>
<proteinExistence type="predicted"/>
<protein>
    <recommendedName>
        <fullName evidence="4">VanZ like family protein</fullName>
    </recommendedName>
</protein>
<reference evidence="2 3" key="1">
    <citation type="submission" date="2019-07" db="EMBL/GenBank/DDBJ databases">
        <title>Genomic Encyclopedia of Archaeal and Bacterial Type Strains, Phase II (KMG-II): from individual species to whole genera.</title>
        <authorList>
            <person name="Goeker M."/>
        </authorList>
    </citation>
    <scope>NUCLEOTIDE SEQUENCE [LARGE SCALE GENOMIC DNA]</scope>
    <source>
        <strain evidence="2 3">DSM 21935</strain>
    </source>
</reference>
<evidence type="ECO:0008006" key="4">
    <source>
        <dbReference type="Google" id="ProtNLM"/>
    </source>
</evidence>
<feature type="transmembrane region" description="Helical" evidence="1">
    <location>
        <begin position="50"/>
        <end position="68"/>
    </location>
</feature>
<evidence type="ECO:0000313" key="2">
    <source>
        <dbReference type="EMBL" id="TYP92529.1"/>
    </source>
</evidence>
<comment type="caution">
    <text evidence="2">The sequence shown here is derived from an EMBL/GenBank/DDBJ whole genome shotgun (WGS) entry which is preliminary data.</text>
</comment>
<keyword evidence="1" id="KW-1133">Transmembrane helix</keyword>
<dbReference type="OrthoDB" id="1524985at2"/>
<dbReference type="Proteomes" id="UP000324595">
    <property type="component" value="Unassembled WGS sequence"/>
</dbReference>
<gene>
    <name evidence="2" type="ORF">LX73_1890</name>
</gene>
<dbReference type="AlphaFoldDB" id="A0A5D3YH56"/>
<keyword evidence="3" id="KW-1185">Reference proteome</keyword>
<dbReference type="RefSeq" id="WP_148899229.1">
    <property type="nucleotide sequence ID" value="NZ_VNHY01000003.1"/>
</dbReference>
<accession>A0A5D3YH56</accession>
<dbReference type="PANTHER" id="PTHR28008">
    <property type="entry name" value="DOMAIN PROTEIN, PUTATIVE (AFU_ORTHOLOGUE AFUA_3G10980)-RELATED"/>
    <property type="match status" value="1"/>
</dbReference>
<keyword evidence="1" id="KW-0812">Transmembrane</keyword>
<dbReference type="EMBL" id="VNHY01000003">
    <property type="protein sequence ID" value="TYP92529.1"/>
    <property type="molecule type" value="Genomic_DNA"/>
</dbReference>
<dbReference type="PANTHER" id="PTHR28008:SF1">
    <property type="entry name" value="DOMAIN PROTEIN, PUTATIVE (AFU_ORTHOLOGUE AFUA_3G10980)-RELATED"/>
    <property type="match status" value="1"/>
</dbReference>
<organism evidence="2 3">
    <name type="scientific">Fodinibius salinus</name>
    <dbReference type="NCBI Taxonomy" id="860790"/>
    <lineage>
        <taxon>Bacteria</taxon>
        <taxon>Pseudomonadati</taxon>
        <taxon>Balneolota</taxon>
        <taxon>Balneolia</taxon>
        <taxon>Balneolales</taxon>
        <taxon>Balneolaceae</taxon>
        <taxon>Fodinibius</taxon>
    </lineage>
</organism>
<keyword evidence="1" id="KW-0472">Membrane</keyword>
<evidence type="ECO:0000313" key="3">
    <source>
        <dbReference type="Proteomes" id="UP000324595"/>
    </source>
</evidence>
<feature type="transmembrane region" description="Helical" evidence="1">
    <location>
        <begin position="111"/>
        <end position="129"/>
    </location>
</feature>